<evidence type="ECO:0000256" key="1">
    <source>
        <dbReference type="ARBA" id="ARBA00022723"/>
    </source>
</evidence>
<dbReference type="AlphaFoldDB" id="A0A835H4V0"/>
<evidence type="ECO:0000313" key="8">
    <source>
        <dbReference type="EMBL" id="KAF9591618.1"/>
    </source>
</evidence>
<keyword evidence="4" id="KW-0862">Zinc</keyword>
<keyword evidence="3 6" id="KW-0863">Zinc-finger</keyword>
<name>A0A835H4V0_9MAGN</name>
<dbReference type="Gene3D" id="3.90.640.10">
    <property type="entry name" value="Actin, Chain A, domain 4"/>
    <property type="match status" value="1"/>
</dbReference>
<dbReference type="Pfam" id="PF00012">
    <property type="entry name" value="HSP70"/>
    <property type="match status" value="1"/>
</dbReference>
<evidence type="ECO:0000256" key="5">
    <source>
        <dbReference type="ARBA" id="ARBA00022840"/>
    </source>
</evidence>
<dbReference type="InterPro" id="IPR018181">
    <property type="entry name" value="Heat_shock_70_CS"/>
</dbReference>
<dbReference type="GO" id="GO:0005524">
    <property type="term" value="F:ATP binding"/>
    <property type="evidence" value="ECO:0007669"/>
    <property type="project" value="UniProtKB-KW"/>
</dbReference>
<gene>
    <name evidence="8" type="ORF">IFM89_004847</name>
</gene>
<evidence type="ECO:0000256" key="6">
    <source>
        <dbReference type="PROSITE-ProRule" id="PRU00322"/>
    </source>
</evidence>
<dbReference type="SUPFAM" id="SSF90209">
    <property type="entry name" value="Ran binding protein zinc finger-like"/>
    <property type="match status" value="1"/>
</dbReference>
<dbReference type="Gene3D" id="3.30.420.40">
    <property type="match status" value="2"/>
</dbReference>
<dbReference type="PROSITE" id="PS01358">
    <property type="entry name" value="ZF_RANBP2_1"/>
    <property type="match status" value="1"/>
</dbReference>
<organism evidence="8 9">
    <name type="scientific">Coptis chinensis</name>
    <dbReference type="NCBI Taxonomy" id="261450"/>
    <lineage>
        <taxon>Eukaryota</taxon>
        <taxon>Viridiplantae</taxon>
        <taxon>Streptophyta</taxon>
        <taxon>Embryophyta</taxon>
        <taxon>Tracheophyta</taxon>
        <taxon>Spermatophyta</taxon>
        <taxon>Magnoliopsida</taxon>
        <taxon>Ranunculales</taxon>
        <taxon>Ranunculaceae</taxon>
        <taxon>Coptidoideae</taxon>
        <taxon>Coptis</taxon>
    </lineage>
</organism>
<feature type="domain" description="RanBP2-type" evidence="7">
    <location>
        <begin position="368"/>
        <end position="399"/>
    </location>
</feature>
<dbReference type="OrthoDB" id="1684416at2759"/>
<proteinExistence type="predicted"/>
<keyword evidence="1" id="KW-0479">Metal-binding</keyword>
<dbReference type="InterPro" id="IPR043129">
    <property type="entry name" value="ATPase_NBD"/>
</dbReference>
<dbReference type="SMART" id="SM00547">
    <property type="entry name" value="ZnF_RBZ"/>
    <property type="match status" value="1"/>
</dbReference>
<dbReference type="InterPro" id="IPR013126">
    <property type="entry name" value="Hsp_70_fam"/>
</dbReference>
<feature type="non-terminal residue" evidence="8">
    <location>
        <position position="1"/>
    </location>
</feature>
<comment type="caution">
    <text evidence="8">The sequence shown here is derived from an EMBL/GenBank/DDBJ whole genome shotgun (WGS) entry which is preliminary data.</text>
</comment>
<accession>A0A835H4V0</accession>
<dbReference type="GO" id="GO:0140662">
    <property type="term" value="F:ATP-dependent protein folding chaperone"/>
    <property type="evidence" value="ECO:0007669"/>
    <property type="project" value="InterPro"/>
</dbReference>
<dbReference type="GO" id="GO:0008270">
    <property type="term" value="F:zinc ion binding"/>
    <property type="evidence" value="ECO:0007669"/>
    <property type="project" value="UniProtKB-KW"/>
</dbReference>
<keyword evidence="2" id="KW-0547">Nucleotide-binding</keyword>
<evidence type="ECO:0000256" key="2">
    <source>
        <dbReference type="ARBA" id="ARBA00022741"/>
    </source>
</evidence>
<evidence type="ECO:0000313" key="9">
    <source>
        <dbReference type="Proteomes" id="UP000631114"/>
    </source>
</evidence>
<dbReference type="InterPro" id="IPR036443">
    <property type="entry name" value="Znf_RanBP2_sf"/>
</dbReference>
<protein>
    <recommendedName>
        <fullName evidence="7">RanBP2-type domain-containing protein</fullName>
    </recommendedName>
</protein>
<dbReference type="Gene3D" id="4.10.1060.10">
    <property type="entry name" value="Zinc finger, RanBP2-type"/>
    <property type="match status" value="1"/>
</dbReference>
<keyword evidence="5" id="KW-0067">ATP-binding</keyword>
<dbReference type="SUPFAM" id="SSF53067">
    <property type="entry name" value="Actin-like ATPase domain"/>
    <property type="match status" value="1"/>
</dbReference>
<dbReference type="PANTHER" id="PTHR19375">
    <property type="entry name" value="HEAT SHOCK PROTEIN 70KDA"/>
    <property type="match status" value="1"/>
</dbReference>
<dbReference type="PROSITE" id="PS50199">
    <property type="entry name" value="ZF_RANBP2_2"/>
    <property type="match status" value="1"/>
</dbReference>
<dbReference type="Proteomes" id="UP000631114">
    <property type="component" value="Unassembled WGS sequence"/>
</dbReference>
<dbReference type="EMBL" id="JADFTS010000008">
    <property type="protein sequence ID" value="KAF9591618.1"/>
    <property type="molecule type" value="Genomic_DNA"/>
</dbReference>
<reference evidence="8 9" key="1">
    <citation type="submission" date="2020-10" db="EMBL/GenBank/DDBJ databases">
        <title>The Coptis chinensis genome and diversification of protoberbering-type alkaloids.</title>
        <authorList>
            <person name="Wang B."/>
            <person name="Shu S."/>
            <person name="Song C."/>
            <person name="Liu Y."/>
        </authorList>
    </citation>
    <scope>NUCLEOTIDE SEQUENCE [LARGE SCALE GENOMIC DNA]</scope>
    <source>
        <strain evidence="8">HL-2020</strain>
        <tissue evidence="8">Leaf</tissue>
    </source>
</reference>
<dbReference type="InterPro" id="IPR001876">
    <property type="entry name" value="Znf_RanBP2"/>
</dbReference>
<dbReference type="PROSITE" id="PS00329">
    <property type="entry name" value="HSP70_2"/>
    <property type="match status" value="1"/>
</dbReference>
<keyword evidence="9" id="KW-1185">Reference proteome</keyword>
<evidence type="ECO:0000259" key="7">
    <source>
        <dbReference type="PROSITE" id="PS50199"/>
    </source>
</evidence>
<evidence type="ECO:0000256" key="4">
    <source>
        <dbReference type="ARBA" id="ARBA00022833"/>
    </source>
</evidence>
<evidence type="ECO:0000256" key="3">
    <source>
        <dbReference type="ARBA" id="ARBA00022771"/>
    </source>
</evidence>
<sequence length="412" mass="45919">VLSSWSTSSVEEEVTSRGPGLRFLQLYVGLEVLRIINEPTATSLAYGFEKKNNETILVFNLGGGTFDVSVLEVGYGVFEVLSTFGDTHLGGDDFDKRVVDWLALSFKRDEGIDLLKDKQALQRLIETTEKAKMELSSLTQANISLPFITATADGPKHIETTLTRAKFEELCSDLLDRYMTFYLLECDTPYCVIDTKQQTSYIHKQSKKGAPVDGNSTHVKLKITIPRQPDLEIAHRTQRMRPKNGTERVEQVKTTASVFRAYSRSSIPATTEKEYAMVARVSSGVSVLAGGVCVINPKFDCKCIMLFGIIRGKWIIFYYTRESSFRRPKFVSDKKRGYFNSGALSPQLGTGGGKGRGRGDVPGKAWQQNGDWMCPNTRCGNINWAKRLKCNICNTNKPGHNEGGVRCFGLNE</sequence>
<dbReference type="FunFam" id="3.90.640.10:FF:000003">
    <property type="entry name" value="Molecular chaperone DnaK"/>
    <property type="match status" value="1"/>
</dbReference>